<dbReference type="GO" id="GO:0032922">
    <property type="term" value="P:circadian regulation of gene expression"/>
    <property type="evidence" value="ECO:0007669"/>
    <property type="project" value="TreeGrafter"/>
</dbReference>
<evidence type="ECO:0000313" key="8">
    <source>
        <dbReference type="EMBL" id="TPP55641.1"/>
    </source>
</evidence>
<dbReference type="PRINTS" id="PR00147">
    <property type="entry name" value="DNAPHOTLYASE"/>
</dbReference>
<gene>
    <name evidence="8" type="ORF">CGC20_11175</name>
</gene>
<dbReference type="SUPFAM" id="SSF52425">
    <property type="entry name" value="Cryptochrome/photolyase, N-terminal domain"/>
    <property type="match status" value="1"/>
</dbReference>
<comment type="similarity">
    <text evidence="1">Belongs to the DNA photolyase class-1 family.</text>
</comment>
<dbReference type="VEuPathDB" id="TriTrypDB:LdCL_330010400"/>
<dbReference type="AlphaFoldDB" id="A0A504Y4V1"/>
<feature type="binding site" evidence="4">
    <location>
        <begin position="995"/>
        <end position="997"/>
    </location>
    <ligand>
        <name>FAD</name>
        <dbReference type="ChEBI" id="CHEBI:57692"/>
    </ligand>
</feature>
<feature type="site" description="Electron transfer via tryptophanyl radical" evidence="5">
    <location>
        <position position="929"/>
    </location>
</feature>
<keyword evidence="8" id="KW-0456">Lyase</keyword>
<dbReference type="GO" id="GO:0003904">
    <property type="term" value="F:deoxyribodipyrimidine photo-lyase activity"/>
    <property type="evidence" value="ECO:0007669"/>
    <property type="project" value="TreeGrafter"/>
</dbReference>
<feature type="region of interest" description="Disordered" evidence="6">
    <location>
        <begin position="574"/>
        <end position="593"/>
    </location>
</feature>
<keyword evidence="2 4" id="KW-0285">Flavoprotein</keyword>
<evidence type="ECO:0000256" key="6">
    <source>
        <dbReference type="SAM" id="MobiDB-lite"/>
    </source>
</evidence>
<dbReference type="PANTHER" id="PTHR11455">
    <property type="entry name" value="CRYPTOCHROME"/>
    <property type="match status" value="1"/>
</dbReference>
<dbReference type="SUPFAM" id="SSF48173">
    <property type="entry name" value="Cryptochrome/photolyase FAD-binding domain"/>
    <property type="match status" value="1"/>
</dbReference>
<keyword evidence="3 4" id="KW-0274">FAD</keyword>
<name>A0A504Y4V1_LEIDO</name>
<dbReference type="GO" id="GO:0043153">
    <property type="term" value="P:entrainment of circadian clock by photoperiod"/>
    <property type="evidence" value="ECO:0007669"/>
    <property type="project" value="TreeGrafter"/>
</dbReference>
<accession>A0A504Y4V1</accession>
<comment type="cofactor">
    <cofactor evidence="4">
        <name>FAD</name>
        <dbReference type="ChEBI" id="CHEBI:57692"/>
    </cofactor>
    <text evidence="4">Binds 1 FAD per subunit.</text>
</comment>
<evidence type="ECO:0000313" key="9">
    <source>
        <dbReference type="Proteomes" id="UP000318821"/>
    </source>
</evidence>
<evidence type="ECO:0000256" key="3">
    <source>
        <dbReference type="ARBA" id="ARBA00022827"/>
    </source>
</evidence>
<dbReference type="VEuPathDB" id="TriTrypDB:LdBPK_330480.1"/>
<evidence type="ECO:0000256" key="5">
    <source>
        <dbReference type="PIRSR" id="PIRSR602081-2"/>
    </source>
</evidence>
<feature type="binding site" evidence="4">
    <location>
        <position position="874"/>
    </location>
    <ligand>
        <name>FAD</name>
        <dbReference type="ChEBI" id="CHEBI:57692"/>
    </ligand>
</feature>
<dbReference type="PROSITE" id="PS51645">
    <property type="entry name" value="PHR_CRY_ALPHA_BETA"/>
    <property type="match status" value="1"/>
</dbReference>
<organism evidence="8 9">
    <name type="scientific">Leishmania donovani</name>
    <dbReference type="NCBI Taxonomy" id="5661"/>
    <lineage>
        <taxon>Eukaryota</taxon>
        <taxon>Discoba</taxon>
        <taxon>Euglenozoa</taxon>
        <taxon>Kinetoplastea</taxon>
        <taxon>Metakinetoplastina</taxon>
        <taxon>Trypanosomatida</taxon>
        <taxon>Trypanosomatidae</taxon>
        <taxon>Leishmaniinae</taxon>
        <taxon>Leishmania</taxon>
    </lineage>
</organism>
<dbReference type="Proteomes" id="UP000318821">
    <property type="component" value="Unassembled WGS sequence"/>
</dbReference>
<dbReference type="GO" id="GO:0005634">
    <property type="term" value="C:nucleus"/>
    <property type="evidence" value="ECO:0007669"/>
    <property type="project" value="TreeGrafter"/>
</dbReference>
<dbReference type="InterPro" id="IPR036155">
    <property type="entry name" value="Crypto/Photolyase_N_sf"/>
</dbReference>
<feature type="binding site" evidence="4">
    <location>
        <begin position="843"/>
        <end position="847"/>
    </location>
    <ligand>
        <name>FAD</name>
        <dbReference type="ChEBI" id="CHEBI:57692"/>
    </ligand>
</feature>
<sequence>MDAGSVLDNLLERHRGFVAAPEHAKLAKVVRRRHGSTSSALPPSKMVEAVERGVNPLMLGVQAHKAESAAREKAKARRKGSELDASHRPSEPPARPRTASSSPRKTSNQSRNASACAVTVLQTHTQLPAVPAAREIQRAREVAVSATLTSRYQELRAKRQQEDEERKRSRSDTASVLHSAAAGADDYFHHGFSNPERFLATAVYDAKDSAARAWDLAGLSVEALLAASKPTPEPLGRSTPPLSVFALNDTTEKRCALRRLRAARRSVNDAHGSTQMSSKRGDVMADSKAAAATPETVQLPVATAQSAADRTRSSRTSRRQRKQAIRCVLSFSVASMWALAARIVAERLGTVSQLRLECMGATVPASALAARSEGAGVLPLSLARLFPLFGALVEVQELELMTAPVRLRSSRNARRARFASAAGGEGARGAPELRVLQQRKGIVMEDRGDEAAPLLRVKSSPSIVRVPKHFPGASGSFVELLQRLLLRTPTTPSTSHGGREPTPIASTVTRAPATPLAGLRVLVAVFCGEVHAAAEGCNVAARHAHRGEEGPPVAAEGSRADAYPLHRLLHPSIKMKRGRSRSSSTGSAAAEKRSHTVREEVALFLFRRDLRVVDNTGLQALCDEAARRSIPVLPAFFFNPIQCDKKRNPYFGDAFFQFFCESLIDLDGAAQLNGGLVCLRGSDEDCLQRIRDSGYEVKVLGFNEDYTPFALARDRLLRAYADKQGIVCVTGPHDYSLRPLDEVVKNSEQPYSVFTPFYNKFTAEHARRVAVPLPVNVSKVQSMLVSRPKKCMGHHLVDPALVYAHMPQVQDHGGRTEGLKRLACVERLKQYADARDDIAGDRTSHLSPHMKCGTVSTREVWHASVQALGTGHPFTRQLVWREFYAMLAFTRPRLLQGQLNSFIGQQDIVKATQPKQNAPFQPSYDNFKWSWKAEHFEAFKEGRTGVPLVDAAVRCLTATGWCHNRCRLVISNFAVKVLGIDWRECERWFATVAVDYDAANNNGGWLWSSGQGADAQPYFRTFNAFRQSERFDPDCKFIFQWVPELAKVPPSVVHHWEGYCARARGKATATHSRKRSGQGNAEEYPTSYPAPIVDIKAATKAVVEEFKKYSKYKEN</sequence>
<dbReference type="VEuPathDB" id="TriTrypDB:LdCL_330010300"/>
<evidence type="ECO:0000256" key="2">
    <source>
        <dbReference type="ARBA" id="ARBA00022630"/>
    </source>
</evidence>
<evidence type="ECO:0000256" key="4">
    <source>
        <dbReference type="PIRSR" id="PIRSR602081-1"/>
    </source>
</evidence>
<feature type="region of interest" description="Disordered" evidence="6">
    <location>
        <begin position="155"/>
        <end position="176"/>
    </location>
</feature>
<evidence type="ECO:0000259" key="7">
    <source>
        <dbReference type="PROSITE" id="PS51645"/>
    </source>
</evidence>
<dbReference type="GO" id="GO:0005737">
    <property type="term" value="C:cytoplasm"/>
    <property type="evidence" value="ECO:0007669"/>
    <property type="project" value="TreeGrafter"/>
</dbReference>
<dbReference type="InterPro" id="IPR005101">
    <property type="entry name" value="Cryptochr/Photolyase_FAD-bd"/>
</dbReference>
<dbReference type="VEuPathDB" id="TriTrypDB:LDHU3_33.0740"/>
<dbReference type="VEuPathDB" id="TriTrypDB:LdBPK_330490.1"/>
<feature type="compositionally biased region" description="Basic and acidic residues" evidence="6">
    <location>
        <begin position="68"/>
        <end position="90"/>
    </location>
</feature>
<dbReference type="Pfam" id="PF03441">
    <property type="entry name" value="FAD_binding_7"/>
    <property type="match status" value="1"/>
</dbReference>
<protein>
    <submittedName>
        <fullName evidence="8">FAD binding domain of DNA photolyase family protein</fullName>
    </submittedName>
</protein>
<feature type="compositionally biased region" description="Basic and acidic residues" evidence="6">
    <location>
        <begin position="155"/>
        <end position="171"/>
    </location>
</feature>
<feature type="binding site" evidence="4">
    <location>
        <begin position="877"/>
        <end position="884"/>
    </location>
    <ligand>
        <name>FAD</name>
        <dbReference type="ChEBI" id="CHEBI:57692"/>
    </ligand>
</feature>
<feature type="binding site" evidence="4">
    <location>
        <position position="831"/>
    </location>
    <ligand>
        <name>FAD</name>
        <dbReference type="ChEBI" id="CHEBI:57692"/>
    </ligand>
</feature>
<dbReference type="Pfam" id="PF00875">
    <property type="entry name" value="DNA_photolyase"/>
    <property type="match status" value="1"/>
</dbReference>
<feature type="region of interest" description="Disordered" evidence="6">
    <location>
        <begin position="489"/>
        <end position="509"/>
    </location>
</feature>
<feature type="site" description="Electron transfer via tryptophanyl radical" evidence="5">
    <location>
        <position position="1005"/>
    </location>
</feature>
<evidence type="ECO:0000256" key="1">
    <source>
        <dbReference type="ARBA" id="ARBA00005862"/>
    </source>
</evidence>
<dbReference type="Gene3D" id="3.40.50.620">
    <property type="entry name" value="HUPs"/>
    <property type="match status" value="1"/>
</dbReference>
<feature type="region of interest" description="Disordered" evidence="6">
    <location>
        <begin position="266"/>
        <end position="319"/>
    </location>
</feature>
<reference evidence="9" key="1">
    <citation type="submission" date="2019-02" db="EMBL/GenBank/DDBJ databases">
        <title>FDA dAtabase for Regulatory Grade micrObial Sequences (FDA-ARGOS): Supporting development and validation of Infectious Disease Dx tests.</title>
        <authorList>
            <person name="Duncan R."/>
            <person name="Fisher C."/>
            <person name="Tallon L."/>
            <person name="Sadzewicz L."/>
            <person name="Sengamalay N."/>
            <person name="Ott S."/>
            <person name="Godinez A."/>
            <person name="Nagaraj S."/>
            <person name="Vavikolanu K."/>
            <person name="Vyas G."/>
            <person name="Nadendla S."/>
            <person name="Aluvathingal J."/>
            <person name="Sichtig H."/>
        </authorList>
    </citation>
    <scope>NUCLEOTIDE SEQUENCE [LARGE SCALE GENOMIC DNA]</scope>
    <source>
        <strain evidence="9">FDAARGOS_360</strain>
    </source>
</reference>
<dbReference type="InterPro" id="IPR036134">
    <property type="entry name" value="Crypto/Photolyase_FAD-like_sf"/>
</dbReference>
<comment type="caution">
    <text evidence="8">The sequence shown here is derived from an EMBL/GenBank/DDBJ whole genome shotgun (WGS) entry which is preliminary data.</text>
</comment>
<dbReference type="PANTHER" id="PTHR11455:SF18">
    <property type="entry name" value="SI:CH1073-390K14.1"/>
    <property type="match status" value="1"/>
</dbReference>
<dbReference type="GO" id="GO:0071949">
    <property type="term" value="F:FAD binding"/>
    <property type="evidence" value="ECO:0007669"/>
    <property type="project" value="TreeGrafter"/>
</dbReference>
<proteinExistence type="inferred from homology"/>
<feature type="site" description="Electron transfer via tryptophanyl radical" evidence="5">
    <location>
        <position position="982"/>
    </location>
</feature>
<dbReference type="Gene3D" id="1.10.579.10">
    <property type="entry name" value="DNA Cyclobutane Dipyrimidine Photolyase, subunit A, domain 3"/>
    <property type="match status" value="1"/>
</dbReference>
<feature type="compositionally biased region" description="Low complexity" evidence="6">
    <location>
        <begin position="96"/>
        <end position="107"/>
    </location>
</feature>
<dbReference type="VEuPathDB" id="TriTrypDB:LDHU3_33.0730"/>
<feature type="region of interest" description="Disordered" evidence="6">
    <location>
        <begin position="68"/>
        <end position="114"/>
    </location>
</feature>
<dbReference type="Gene3D" id="1.25.40.80">
    <property type="match status" value="1"/>
</dbReference>
<dbReference type="InterPro" id="IPR006050">
    <property type="entry name" value="DNA_photolyase_N"/>
</dbReference>
<feature type="domain" description="Photolyase/cryptochrome alpha/beta" evidence="7">
    <location>
        <begin position="600"/>
        <end position="736"/>
    </location>
</feature>
<dbReference type="GO" id="GO:0003677">
    <property type="term" value="F:DNA binding"/>
    <property type="evidence" value="ECO:0007669"/>
    <property type="project" value="TreeGrafter"/>
</dbReference>
<dbReference type="EMBL" id="RHLD01000006">
    <property type="protein sequence ID" value="TPP55641.1"/>
    <property type="molecule type" value="Genomic_DNA"/>
</dbReference>
<dbReference type="InterPro" id="IPR002081">
    <property type="entry name" value="Cryptochrome/DNA_photolyase_1"/>
</dbReference>
<dbReference type="InterPro" id="IPR014729">
    <property type="entry name" value="Rossmann-like_a/b/a_fold"/>
</dbReference>